<keyword evidence="5" id="KW-0808">Transferase</keyword>
<dbReference type="InterPro" id="IPR050469">
    <property type="entry name" value="Diguanylate_Cyclase"/>
</dbReference>
<dbReference type="PANTHER" id="PTHR45138:SF9">
    <property type="entry name" value="DIGUANYLATE CYCLASE DGCM-RELATED"/>
    <property type="match status" value="1"/>
</dbReference>
<protein>
    <recommendedName>
        <fullName evidence="1">diguanylate cyclase</fullName>
        <ecNumber evidence="1">2.7.7.65</ecNumber>
    </recommendedName>
</protein>
<dbReference type="Pfam" id="PF00990">
    <property type="entry name" value="GGDEF"/>
    <property type="match status" value="1"/>
</dbReference>
<dbReference type="EC" id="2.7.7.65" evidence="1"/>
<dbReference type="EMBL" id="CP150951">
    <property type="protein sequence ID" value="WZC50638.1"/>
    <property type="molecule type" value="Genomic_DNA"/>
</dbReference>
<evidence type="ECO:0000313" key="5">
    <source>
        <dbReference type="EMBL" id="WZC50638.1"/>
    </source>
</evidence>
<keyword evidence="3" id="KW-0472">Membrane</keyword>
<dbReference type="RefSeq" id="WP_341368740.1">
    <property type="nucleotide sequence ID" value="NZ_CP150951.2"/>
</dbReference>
<feature type="transmembrane region" description="Helical" evidence="3">
    <location>
        <begin position="207"/>
        <end position="229"/>
    </location>
</feature>
<keyword evidence="6" id="KW-1185">Reference proteome</keyword>
<keyword evidence="5" id="KW-0548">Nucleotidyltransferase</keyword>
<dbReference type="Proteomes" id="UP001440612">
    <property type="component" value="Chromosome"/>
</dbReference>
<sequence>MRSSFNKTEWSVVVLVGTLLVCLIALAGQSSRARDDVIERAFENAEILADFFRITQEHYTESISGVPGVRFTIYPDAEPDALMYPATLGRRYTQSFNRNHADTQFKIYSNYPFVTSLGSELDNFAQQALDQLQSSEDAPIRYVETLPDNRRRVRYAVPIVMQEGCVNCHNSNQWELVRRNWEVGDVRGVREVSITLMPPDLYSRTEASLLLVLMFSASILGVFVVFPAVRREVKHRVLFHEMSIRAEHEAKTNLAAATTDALTQIGNRRFFDAEIAAMIKAHREAGDPLSLLMLDIDHFKEVNDQFGHDTGDYAIQAIARILKDVTRPVDRVARYGGEEFAVLVTGLDADGVLSIAERIRRNIAAHDFSHAGHDIRLTISIGATMLQPADEVDAFIKRADTLLYRAKESGRDQVCGDFATAAQ</sequence>
<evidence type="ECO:0000256" key="1">
    <source>
        <dbReference type="ARBA" id="ARBA00012528"/>
    </source>
</evidence>
<evidence type="ECO:0000313" key="6">
    <source>
        <dbReference type="Proteomes" id="UP001440612"/>
    </source>
</evidence>
<proteinExistence type="predicted"/>
<dbReference type="InterPro" id="IPR000160">
    <property type="entry name" value="GGDEF_dom"/>
</dbReference>
<feature type="domain" description="GGDEF" evidence="4">
    <location>
        <begin position="287"/>
        <end position="419"/>
    </location>
</feature>
<accession>A0ABZ2V8P8</accession>
<reference evidence="6" key="1">
    <citation type="submission" date="2024-04" db="EMBL/GenBank/DDBJ databases">
        <title>Phylogenomic analyses of a clade within the roseobacter group suggest taxonomic reassignments of species of the genera Aestuariivita, Citreicella, Loktanella, Nautella, Pelagibaca, Ruegeria, Thalassobius, Thiobacimonas and Tropicibacter, and the proposal o.</title>
        <authorList>
            <person name="Jeon C.O."/>
        </authorList>
    </citation>
    <scope>NUCLEOTIDE SEQUENCE [LARGE SCALE GENOMIC DNA]</scope>
    <source>
        <strain evidence="6">BS5-3</strain>
    </source>
</reference>
<evidence type="ECO:0000259" key="4">
    <source>
        <dbReference type="PROSITE" id="PS50887"/>
    </source>
</evidence>
<dbReference type="PANTHER" id="PTHR45138">
    <property type="entry name" value="REGULATORY COMPONENTS OF SENSORY TRANSDUCTION SYSTEM"/>
    <property type="match status" value="1"/>
</dbReference>
<dbReference type="NCBIfam" id="TIGR00254">
    <property type="entry name" value="GGDEF"/>
    <property type="match status" value="1"/>
</dbReference>
<dbReference type="Pfam" id="PF11845">
    <property type="entry name" value="Tll0287-like"/>
    <property type="match status" value="1"/>
</dbReference>
<dbReference type="PROSITE" id="PS50887">
    <property type="entry name" value="GGDEF"/>
    <property type="match status" value="1"/>
</dbReference>
<dbReference type="GO" id="GO:0052621">
    <property type="term" value="F:diguanylate cyclase activity"/>
    <property type="evidence" value="ECO:0007669"/>
    <property type="project" value="UniProtKB-EC"/>
</dbReference>
<name>A0ABZ2V8P8_9RHOB</name>
<keyword evidence="3" id="KW-1133">Transmembrane helix</keyword>
<gene>
    <name evidence="5" type="ORF">AABB29_08510</name>
</gene>
<dbReference type="InterPro" id="IPR043128">
    <property type="entry name" value="Rev_trsase/Diguanyl_cyclase"/>
</dbReference>
<dbReference type="SMART" id="SM00267">
    <property type="entry name" value="GGDEF"/>
    <property type="match status" value="1"/>
</dbReference>
<comment type="catalytic activity">
    <reaction evidence="2">
        <text>2 GTP = 3',3'-c-di-GMP + 2 diphosphate</text>
        <dbReference type="Rhea" id="RHEA:24898"/>
        <dbReference type="ChEBI" id="CHEBI:33019"/>
        <dbReference type="ChEBI" id="CHEBI:37565"/>
        <dbReference type="ChEBI" id="CHEBI:58805"/>
        <dbReference type="EC" id="2.7.7.65"/>
    </reaction>
</comment>
<dbReference type="InterPro" id="IPR021796">
    <property type="entry name" value="Tll0287-like_dom"/>
</dbReference>
<dbReference type="Gene3D" id="3.30.70.270">
    <property type="match status" value="1"/>
</dbReference>
<dbReference type="CDD" id="cd01949">
    <property type="entry name" value="GGDEF"/>
    <property type="match status" value="1"/>
</dbReference>
<keyword evidence="3" id="KW-0812">Transmembrane</keyword>
<dbReference type="SUPFAM" id="SSF55073">
    <property type="entry name" value="Nucleotide cyclase"/>
    <property type="match status" value="1"/>
</dbReference>
<dbReference type="InterPro" id="IPR029787">
    <property type="entry name" value="Nucleotide_cyclase"/>
</dbReference>
<evidence type="ECO:0000256" key="2">
    <source>
        <dbReference type="ARBA" id="ARBA00034247"/>
    </source>
</evidence>
<evidence type="ECO:0000256" key="3">
    <source>
        <dbReference type="SAM" id="Phobius"/>
    </source>
</evidence>
<organism evidence="5 6">
    <name type="scientific">Yoonia phaeophyticola</name>
    <dbReference type="NCBI Taxonomy" id="3137369"/>
    <lineage>
        <taxon>Bacteria</taxon>
        <taxon>Pseudomonadati</taxon>
        <taxon>Pseudomonadota</taxon>
        <taxon>Alphaproteobacteria</taxon>
        <taxon>Rhodobacterales</taxon>
        <taxon>Paracoccaceae</taxon>
        <taxon>Yoonia</taxon>
    </lineage>
</organism>